<evidence type="ECO:0000313" key="3">
    <source>
        <dbReference type="WBParaSite" id="nRc.2.0.1.t14634-RA"/>
    </source>
</evidence>
<feature type="transmembrane region" description="Helical" evidence="1">
    <location>
        <begin position="77"/>
        <end position="99"/>
    </location>
</feature>
<dbReference type="AlphaFoldDB" id="A0A915IL81"/>
<keyword evidence="2" id="KW-1185">Reference proteome</keyword>
<name>A0A915IL81_ROMCU</name>
<protein>
    <submittedName>
        <fullName evidence="3">G-protein coupled receptors family 1 profile domain-containing protein</fullName>
    </submittedName>
</protein>
<dbReference type="Gene3D" id="1.20.1070.10">
    <property type="entry name" value="Rhodopsin 7-helix transmembrane proteins"/>
    <property type="match status" value="1"/>
</dbReference>
<sequence>MLFIGNISYLGLNDSAGGPPSNYSKNLFCDLQVADQNSVFPSLAILVLLCSLLADMICLALSAALRHATTLPINVRFLLYNHVIGCILLTSSLLVQSIYDLWAQATDFWPIQFMSCTDMQILRMFSTTFVSLLLVVGGVERFVATRRAFRGWDQSHVSKMVLSSIGLVATFSVGLTICQIYGNSGSDTIDMKICYCDVVLVEHPKFFPLLYFVRVYVVVECIIILILCILWIVGRKKLKSRGMNTAQHSLSERMNILNNLAMTKTIMPMLTAHGFFTVSALICIILGAKNVLENRSFLGVLLLQLANLLLSCYTLIFPILCLISLDNMRQSFAKVLCLGPTIDFIFYNNTEWKNRRQKKYINNNVENDKTDETTHNNNNSKFNVSIANDNNNNNEIITFKRRDIKEQIVMHQQMQQVKQPPATTSGQVETYASTSNRVIFHNTDIRNYYNNSRPNSSKTIGGVTIVVQPLTALQVQ</sequence>
<evidence type="ECO:0000313" key="2">
    <source>
        <dbReference type="Proteomes" id="UP000887565"/>
    </source>
</evidence>
<accession>A0A915IL81</accession>
<feature type="transmembrane region" description="Helical" evidence="1">
    <location>
        <begin position="270"/>
        <end position="288"/>
    </location>
</feature>
<dbReference type="WBParaSite" id="nRc.2.0.1.t14634-RA">
    <property type="protein sequence ID" value="nRc.2.0.1.t14634-RA"/>
    <property type="gene ID" value="nRc.2.0.1.g14634"/>
</dbReference>
<dbReference type="SUPFAM" id="SSF81321">
    <property type="entry name" value="Family A G protein-coupled receptor-like"/>
    <property type="match status" value="1"/>
</dbReference>
<keyword evidence="1" id="KW-1133">Transmembrane helix</keyword>
<feature type="transmembrane region" description="Helical" evidence="1">
    <location>
        <begin position="119"/>
        <end position="139"/>
    </location>
</feature>
<proteinExistence type="predicted"/>
<dbReference type="Proteomes" id="UP000887565">
    <property type="component" value="Unplaced"/>
</dbReference>
<feature type="transmembrane region" description="Helical" evidence="1">
    <location>
        <begin position="160"/>
        <end position="182"/>
    </location>
</feature>
<feature type="transmembrane region" description="Helical" evidence="1">
    <location>
        <begin position="209"/>
        <end position="233"/>
    </location>
</feature>
<evidence type="ECO:0000256" key="1">
    <source>
        <dbReference type="SAM" id="Phobius"/>
    </source>
</evidence>
<keyword evidence="1" id="KW-0472">Membrane</keyword>
<reference evidence="3" key="1">
    <citation type="submission" date="2022-11" db="UniProtKB">
        <authorList>
            <consortium name="WormBaseParasite"/>
        </authorList>
    </citation>
    <scope>IDENTIFICATION</scope>
</reference>
<feature type="transmembrane region" description="Helical" evidence="1">
    <location>
        <begin position="300"/>
        <end position="325"/>
    </location>
</feature>
<keyword evidence="1" id="KW-0812">Transmembrane</keyword>
<feature type="transmembrane region" description="Helical" evidence="1">
    <location>
        <begin position="43"/>
        <end position="65"/>
    </location>
</feature>
<organism evidence="2 3">
    <name type="scientific">Romanomermis culicivorax</name>
    <name type="common">Nematode worm</name>
    <dbReference type="NCBI Taxonomy" id="13658"/>
    <lineage>
        <taxon>Eukaryota</taxon>
        <taxon>Metazoa</taxon>
        <taxon>Ecdysozoa</taxon>
        <taxon>Nematoda</taxon>
        <taxon>Enoplea</taxon>
        <taxon>Dorylaimia</taxon>
        <taxon>Mermithida</taxon>
        <taxon>Mermithoidea</taxon>
        <taxon>Mermithidae</taxon>
        <taxon>Romanomermis</taxon>
    </lineage>
</organism>